<evidence type="ECO:0000256" key="1">
    <source>
        <dbReference type="SAM" id="Phobius"/>
    </source>
</evidence>
<protein>
    <recommendedName>
        <fullName evidence="4">DUF3899 domain-containing protein</fullName>
    </recommendedName>
</protein>
<evidence type="ECO:0000313" key="3">
    <source>
        <dbReference type="Proteomes" id="UP001597189"/>
    </source>
</evidence>
<keyword evidence="1" id="KW-1133">Transmembrane helix</keyword>
<keyword evidence="1" id="KW-0472">Membrane</keyword>
<comment type="caution">
    <text evidence="2">The sequence shown here is derived from an EMBL/GenBank/DDBJ whole genome shotgun (WGS) entry which is preliminary data.</text>
</comment>
<sequence length="135" mass="15215">MVKSYLKGIVPCLFWFVLFSVPVTHGAPHLTFSWWTVYAVLSYGVCFPHAYRIMKQFSRKNKGPQIQRPRGDAEEEALRDGASYANTGRFGTARVGDAAGKESWLTSWGTDFVLRLFVIVAAPVIVAVEAMWQRK</sequence>
<reference evidence="3" key="1">
    <citation type="journal article" date="2019" name="Int. J. Syst. Evol. Microbiol.">
        <title>The Global Catalogue of Microorganisms (GCM) 10K type strain sequencing project: providing services to taxonomists for standard genome sequencing and annotation.</title>
        <authorList>
            <consortium name="The Broad Institute Genomics Platform"/>
            <consortium name="The Broad Institute Genome Sequencing Center for Infectious Disease"/>
            <person name="Wu L."/>
            <person name="Ma J."/>
        </authorList>
    </citation>
    <scope>NUCLEOTIDE SEQUENCE [LARGE SCALE GENOMIC DNA]</scope>
    <source>
        <strain evidence="3">CCM 8979</strain>
    </source>
</reference>
<feature type="transmembrane region" description="Helical" evidence="1">
    <location>
        <begin position="112"/>
        <end position="132"/>
    </location>
</feature>
<keyword evidence="3" id="KW-1185">Reference proteome</keyword>
<keyword evidence="1" id="KW-0812">Transmembrane</keyword>
<organism evidence="2 3">
    <name type="scientific">Levilactobacillus lanxiensis</name>
    <dbReference type="NCBI Taxonomy" id="2799568"/>
    <lineage>
        <taxon>Bacteria</taxon>
        <taxon>Bacillati</taxon>
        <taxon>Bacillota</taxon>
        <taxon>Bacilli</taxon>
        <taxon>Lactobacillales</taxon>
        <taxon>Lactobacillaceae</taxon>
        <taxon>Levilactobacillus</taxon>
    </lineage>
</organism>
<dbReference type="EMBL" id="JBHTOD010000002">
    <property type="protein sequence ID" value="MFD1454799.1"/>
    <property type="molecule type" value="Genomic_DNA"/>
</dbReference>
<gene>
    <name evidence="2" type="ORF">ACFQ44_03750</name>
</gene>
<accession>A0ABW4D1K0</accession>
<evidence type="ECO:0008006" key="4">
    <source>
        <dbReference type="Google" id="ProtNLM"/>
    </source>
</evidence>
<dbReference type="RefSeq" id="WP_203642946.1">
    <property type="nucleotide sequence ID" value="NZ_BOLN01000002.1"/>
</dbReference>
<evidence type="ECO:0000313" key="2">
    <source>
        <dbReference type="EMBL" id="MFD1454799.1"/>
    </source>
</evidence>
<dbReference type="Proteomes" id="UP001597189">
    <property type="component" value="Unassembled WGS sequence"/>
</dbReference>
<feature type="transmembrane region" description="Helical" evidence="1">
    <location>
        <begin position="36"/>
        <end position="54"/>
    </location>
</feature>
<name>A0ABW4D1K0_9LACO</name>
<proteinExistence type="predicted"/>